<protein>
    <recommendedName>
        <fullName evidence="2">histidine kinase</fullName>
        <ecNumber evidence="2">2.7.13.3</ecNumber>
    </recommendedName>
</protein>
<dbReference type="InterPro" id="IPR036890">
    <property type="entry name" value="HATPase_C_sf"/>
</dbReference>
<keyword evidence="4" id="KW-0808">Transferase</keyword>
<reference evidence="9 10" key="1">
    <citation type="submission" date="2020-01" db="EMBL/GenBank/DDBJ databases">
        <title>The draft genome sequence of Corallococcus exiguus DSM 14696.</title>
        <authorList>
            <person name="Zhang X."/>
            <person name="Zhu H."/>
        </authorList>
    </citation>
    <scope>NUCLEOTIDE SEQUENCE [LARGE SCALE GENOMIC DNA]</scope>
    <source>
        <strain evidence="9 10">DSM 14696</strain>
    </source>
</reference>
<keyword evidence="3" id="KW-0597">Phosphoprotein</keyword>
<evidence type="ECO:0000313" key="9">
    <source>
        <dbReference type="EMBL" id="NBC46217.1"/>
    </source>
</evidence>
<dbReference type="PROSITE" id="PS50109">
    <property type="entry name" value="HIS_KIN"/>
    <property type="match status" value="1"/>
</dbReference>
<dbReference type="EMBL" id="JAAAPK010000019">
    <property type="protein sequence ID" value="NBC46217.1"/>
    <property type="molecule type" value="Genomic_DNA"/>
</dbReference>
<comment type="caution">
    <text evidence="9">The sequence shown here is derived from an EMBL/GenBank/DDBJ whole genome shotgun (WGS) entry which is preliminary data.</text>
</comment>
<organism evidence="9 10">
    <name type="scientific">Corallococcus exiguus</name>
    <dbReference type="NCBI Taxonomy" id="83462"/>
    <lineage>
        <taxon>Bacteria</taxon>
        <taxon>Pseudomonadati</taxon>
        <taxon>Myxococcota</taxon>
        <taxon>Myxococcia</taxon>
        <taxon>Myxococcales</taxon>
        <taxon>Cystobacterineae</taxon>
        <taxon>Myxococcaceae</taxon>
        <taxon>Corallococcus</taxon>
    </lineage>
</organism>
<dbReference type="GO" id="GO:0005886">
    <property type="term" value="C:plasma membrane"/>
    <property type="evidence" value="ECO:0007669"/>
    <property type="project" value="TreeGrafter"/>
</dbReference>
<dbReference type="InterPro" id="IPR004358">
    <property type="entry name" value="Sig_transdc_His_kin-like_C"/>
</dbReference>
<proteinExistence type="predicted"/>
<accession>A0A7X5BZC7</accession>
<dbReference type="CDD" id="cd00075">
    <property type="entry name" value="HATPase"/>
    <property type="match status" value="1"/>
</dbReference>
<keyword evidence="10" id="KW-1185">Reference proteome</keyword>
<dbReference type="Gene3D" id="1.10.287.130">
    <property type="match status" value="1"/>
</dbReference>
<dbReference type="EC" id="2.7.13.3" evidence="2"/>
<dbReference type="GO" id="GO:0000155">
    <property type="term" value="F:phosphorelay sensor kinase activity"/>
    <property type="evidence" value="ECO:0007669"/>
    <property type="project" value="InterPro"/>
</dbReference>
<dbReference type="CDD" id="cd00082">
    <property type="entry name" value="HisKA"/>
    <property type="match status" value="1"/>
</dbReference>
<evidence type="ECO:0000256" key="7">
    <source>
        <dbReference type="SAM" id="Phobius"/>
    </source>
</evidence>
<dbReference type="PANTHER" id="PTHR43047:SF72">
    <property type="entry name" value="OSMOSENSING HISTIDINE PROTEIN KINASE SLN1"/>
    <property type="match status" value="1"/>
</dbReference>
<evidence type="ECO:0000256" key="5">
    <source>
        <dbReference type="ARBA" id="ARBA00022777"/>
    </source>
</evidence>
<dbReference type="AlphaFoldDB" id="A0A7X5BZC7"/>
<feature type="transmembrane region" description="Helical" evidence="7">
    <location>
        <begin position="12"/>
        <end position="34"/>
    </location>
</feature>
<dbReference type="InterPro" id="IPR003661">
    <property type="entry name" value="HisK_dim/P_dom"/>
</dbReference>
<keyword evidence="5" id="KW-0418">Kinase</keyword>
<dbReference type="SMART" id="SM00388">
    <property type="entry name" value="HisKA"/>
    <property type="match status" value="1"/>
</dbReference>
<feature type="domain" description="Histidine kinase" evidence="8">
    <location>
        <begin position="243"/>
        <end position="457"/>
    </location>
</feature>
<dbReference type="Gene3D" id="3.30.565.10">
    <property type="entry name" value="Histidine kinase-like ATPase, C-terminal domain"/>
    <property type="match status" value="1"/>
</dbReference>
<feature type="transmembrane region" description="Helical" evidence="7">
    <location>
        <begin position="190"/>
        <end position="212"/>
    </location>
</feature>
<keyword evidence="7" id="KW-1133">Transmembrane helix</keyword>
<dbReference type="PANTHER" id="PTHR43047">
    <property type="entry name" value="TWO-COMPONENT HISTIDINE PROTEIN KINASE"/>
    <property type="match status" value="1"/>
</dbReference>
<sequence>MPTPRPAGTEVSWKLLLVAFAAVVGSFFVTTLIVQRSSAVISDLSKEIIYNSAPSIEHLALVRRSVLEAELVLARFINEPTHRGALDRELETALSETRAGIGEYLDLTALPGEQAVRQDVQESWSRFEAAVTQARADAVARREGAEGALFEQDVEPPARHLLENITRSIEWNAVRGRELAERIREARREAVWLSASLHAVCGILAGVVAWLLHRELQGRRALADAYTKSVEARAEELEQFAGRVAHDIRNPLSSARMAAELGLRKTPEESSRAPFKRIIRSLSRADAITGALLDFARSGARPDPGARAEPRAIITDLLGGFAAETEQAGIELRHEPVPPVLVACSTGVYLSLLGNLIRNAIKYMGDATTRRVTLRVEDTGAFIRTRVSDTGPGITPELLPSLFEPYFRVKGSSAIAEGLGLGLATVKKLVEGHGGRVGVTSTRGKGSTFWFELPRAGSSSWDVSPPPHDAPGTSPLN</sequence>
<dbReference type="Pfam" id="PF02518">
    <property type="entry name" value="HATPase_c"/>
    <property type="match status" value="1"/>
</dbReference>
<gene>
    <name evidence="9" type="ORF">GTZ93_41165</name>
</gene>
<dbReference type="SUPFAM" id="SSF47384">
    <property type="entry name" value="Homodimeric domain of signal transducing histidine kinase"/>
    <property type="match status" value="1"/>
</dbReference>
<comment type="catalytic activity">
    <reaction evidence="1">
        <text>ATP + protein L-histidine = ADP + protein N-phospho-L-histidine.</text>
        <dbReference type="EC" id="2.7.13.3"/>
    </reaction>
</comment>
<dbReference type="PRINTS" id="PR00344">
    <property type="entry name" value="BCTRLSENSOR"/>
</dbReference>
<dbReference type="Proteomes" id="UP000537825">
    <property type="component" value="Unassembled WGS sequence"/>
</dbReference>
<dbReference type="InterPro" id="IPR003594">
    <property type="entry name" value="HATPase_dom"/>
</dbReference>
<evidence type="ECO:0000256" key="2">
    <source>
        <dbReference type="ARBA" id="ARBA00012438"/>
    </source>
</evidence>
<evidence type="ECO:0000256" key="1">
    <source>
        <dbReference type="ARBA" id="ARBA00000085"/>
    </source>
</evidence>
<evidence type="ECO:0000259" key="8">
    <source>
        <dbReference type="PROSITE" id="PS50109"/>
    </source>
</evidence>
<dbReference type="Pfam" id="PF00512">
    <property type="entry name" value="HisKA"/>
    <property type="match status" value="1"/>
</dbReference>
<dbReference type="SUPFAM" id="SSF55874">
    <property type="entry name" value="ATPase domain of HSP90 chaperone/DNA topoisomerase II/histidine kinase"/>
    <property type="match status" value="1"/>
</dbReference>
<dbReference type="RefSeq" id="WP_161663352.1">
    <property type="nucleotide sequence ID" value="NZ_CBCSLE010000059.1"/>
</dbReference>
<keyword evidence="7" id="KW-0472">Membrane</keyword>
<evidence type="ECO:0000256" key="3">
    <source>
        <dbReference type="ARBA" id="ARBA00022553"/>
    </source>
</evidence>
<dbReference type="InterPro" id="IPR036097">
    <property type="entry name" value="HisK_dim/P_sf"/>
</dbReference>
<evidence type="ECO:0000313" key="10">
    <source>
        <dbReference type="Proteomes" id="UP000537825"/>
    </source>
</evidence>
<dbReference type="InterPro" id="IPR005467">
    <property type="entry name" value="His_kinase_dom"/>
</dbReference>
<evidence type="ECO:0000256" key="6">
    <source>
        <dbReference type="SAM" id="MobiDB-lite"/>
    </source>
</evidence>
<dbReference type="SMART" id="SM00387">
    <property type="entry name" value="HATPase_c"/>
    <property type="match status" value="1"/>
</dbReference>
<keyword evidence="7" id="KW-0812">Transmembrane</keyword>
<name>A0A7X5BZC7_9BACT</name>
<evidence type="ECO:0000256" key="4">
    <source>
        <dbReference type="ARBA" id="ARBA00022679"/>
    </source>
</evidence>
<feature type="region of interest" description="Disordered" evidence="6">
    <location>
        <begin position="456"/>
        <end position="477"/>
    </location>
</feature>
<dbReference type="GO" id="GO:0009927">
    <property type="term" value="F:histidine phosphotransfer kinase activity"/>
    <property type="evidence" value="ECO:0007669"/>
    <property type="project" value="TreeGrafter"/>
</dbReference>